<accession>A0ABR2YR95</accession>
<dbReference type="Gene3D" id="3.50.50.60">
    <property type="entry name" value="FAD/NAD(P)-binding domain"/>
    <property type="match status" value="1"/>
</dbReference>
<dbReference type="Proteomes" id="UP001491310">
    <property type="component" value="Unassembled WGS sequence"/>
</dbReference>
<gene>
    <name evidence="1" type="ORF">WJX75_009736</name>
</gene>
<protein>
    <recommendedName>
        <fullName evidence="3">FAD/NAD(P)-binding domain-containing protein</fullName>
    </recommendedName>
</protein>
<name>A0ABR2YR95_9CHLO</name>
<dbReference type="InterPro" id="IPR036188">
    <property type="entry name" value="FAD/NAD-bd_sf"/>
</dbReference>
<sequence>MLAAAAVSPFVEEVLIIDKENALSGAGSEEELRKEFAAAGANILERAKLRRGVPQYIQPHGLLCRATHSVELLLPGWKDLATGLGGRVTPPGRVKTFYRGDWTHHPMDTTGLITINGSRALIESSIRTRLMALHSNVHFHCGCWAAAPLWSADGSCMEGVETKGGQEFRADLVIDAAGRRSPVPGWLAAGGFAPPRQVEVDPHVTYTSRLYRTPRQDMKGKDWDAIYIRPTAPNTRGGLLQRIENDLLLCCVWGYSGDHPPHSEQGFQEFVASLERRDVYEAIKDTEPLTQPISYSQMTNLRRLYEDIPMPGGLAVVGDSLAGFNPVYGQGISVAAIEAETLQGLLQEKAKETHASKVTAADLASVAAPFQAMAKDIVDFPFSVSTGGDLDYEGTTGERPKKLLVEKLMSGYLEALIKLAADDITVFKAIQEVMNMMTTPESLLRPALIAKALHMRIARLLST</sequence>
<evidence type="ECO:0000313" key="2">
    <source>
        <dbReference type="Proteomes" id="UP001491310"/>
    </source>
</evidence>
<comment type="caution">
    <text evidence="1">The sequence shown here is derived from an EMBL/GenBank/DDBJ whole genome shotgun (WGS) entry which is preliminary data.</text>
</comment>
<reference evidence="1 2" key="1">
    <citation type="journal article" date="2024" name="Nat. Commun.">
        <title>Phylogenomics reveals the evolutionary origins of lichenization in chlorophyte algae.</title>
        <authorList>
            <person name="Puginier C."/>
            <person name="Libourel C."/>
            <person name="Otte J."/>
            <person name="Skaloud P."/>
            <person name="Haon M."/>
            <person name="Grisel S."/>
            <person name="Petersen M."/>
            <person name="Berrin J.G."/>
            <person name="Delaux P.M."/>
            <person name="Dal Grande F."/>
            <person name="Keller J."/>
        </authorList>
    </citation>
    <scope>NUCLEOTIDE SEQUENCE [LARGE SCALE GENOMIC DNA]</scope>
    <source>
        <strain evidence="1 2">SAG 216-7</strain>
    </source>
</reference>
<evidence type="ECO:0000313" key="1">
    <source>
        <dbReference type="EMBL" id="KAK9909265.1"/>
    </source>
</evidence>
<organism evidence="1 2">
    <name type="scientific">Coccomyxa subellipsoidea</name>
    <dbReference type="NCBI Taxonomy" id="248742"/>
    <lineage>
        <taxon>Eukaryota</taxon>
        <taxon>Viridiplantae</taxon>
        <taxon>Chlorophyta</taxon>
        <taxon>core chlorophytes</taxon>
        <taxon>Trebouxiophyceae</taxon>
        <taxon>Trebouxiophyceae incertae sedis</taxon>
        <taxon>Coccomyxaceae</taxon>
        <taxon>Coccomyxa</taxon>
    </lineage>
</organism>
<keyword evidence="2" id="KW-1185">Reference proteome</keyword>
<evidence type="ECO:0008006" key="3">
    <source>
        <dbReference type="Google" id="ProtNLM"/>
    </source>
</evidence>
<dbReference type="EMBL" id="JALJOT010000007">
    <property type="protein sequence ID" value="KAK9909265.1"/>
    <property type="molecule type" value="Genomic_DNA"/>
</dbReference>
<dbReference type="SUPFAM" id="SSF51905">
    <property type="entry name" value="FAD/NAD(P)-binding domain"/>
    <property type="match status" value="1"/>
</dbReference>
<proteinExistence type="predicted"/>